<feature type="transmembrane region" description="Helical" evidence="7">
    <location>
        <begin position="75"/>
        <end position="93"/>
    </location>
</feature>
<dbReference type="Pfam" id="PF02308">
    <property type="entry name" value="MgtC"/>
    <property type="match status" value="1"/>
</dbReference>
<accession>A0A5J6LGV0</accession>
<dbReference type="PANTHER" id="PTHR33778:SF1">
    <property type="entry name" value="MAGNESIUM TRANSPORTER YHID-RELATED"/>
    <property type="match status" value="1"/>
</dbReference>
<comment type="subcellular location">
    <subcellularLocation>
        <location evidence="7">Cell inner membrane</location>
        <topology evidence="7">Multi-pass membrane protein</topology>
    </subcellularLocation>
    <subcellularLocation>
        <location evidence="1">Cell membrane</location>
        <topology evidence="1">Multi-pass membrane protein</topology>
    </subcellularLocation>
</comment>
<dbReference type="KEGG" id="nik:F5I99_14045"/>
<reference evidence="9 10" key="1">
    <citation type="submission" date="2019-09" db="EMBL/GenBank/DDBJ databases">
        <title>Nitrincola iocasae sp. nov., a bacterium isolated from the sediment collected at a cold seep field in South China Sea.</title>
        <authorList>
            <person name="Zhang H."/>
            <person name="Wang H."/>
            <person name="Li C."/>
        </authorList>
    </citation>
    <scope>NUCLEOTIDE SEQUENCE [LARGE SCALE GENOMIC DNA]</scope>
    <source>
        <strain evidence="9 10">KXZD1103</strain>
    </source>
</reference>
<feature type="transmembrane region" description="Helical" evidence="7">
    <location>
        <begin position="98"/>
        <end position="119"/>
    </location>
</feature>
<evidence type="ECO:0000256" key="6">
    <source>
        <dbReference type="ARBA" id="ARBA00023136"/>
    </source>
</evidence>
<dbReference type="PANTHER" id="PTHR33778">
    <property type="entry name" value="PROTEIN MGTC"/>
    <property type="match status" value="1"/>
</dbReference>
<dbReference type="GO" id="GO:0005886">
    <property type="term" value="C:plasma membrane"/>
    <property type="evidence" value="ECO:0007669"/>
    <property type="project" value="UniProtKB-SubCell"/>
</dbReference>
<dbReference type="EMBL" id="CP044222">
    <property type="protein sequence ID" value="QEW07526.1"/>
    <property type="molecule type" value="Genomic_DNA"/>
</dbReference>
<keyword evidence="3" id="KW-1003">Cell membrane</keyword>
<comment type="similarity">
    <text evidence="2 7">Belongs to the MgtC/SapB family.</text>
</comment>
<dbReference type="Proteomes" id="UP000325606">
    <property type="component" value="Chromosome"/>
</dbReference>
<keyword evidence="10" id="KW-1185">Reference proteome</keyword>
<dbReference type="PRINTS" id="PR01837">
    <property type="entry name" value="MGTCSAPBPROT"/>
</dbReference>
<evidence type="ECO:0000256" key="4">
    <source>
        <dbReference type="ARBA" id="ARBA00022692"/>
    </source>
</evidence>
<dbReference type="AlphaFoldDB" id="A0A5J6LGV0"/>
<name>A0A5J6LGV0_9GAMM</name>
<dbReference type="InterPro" id="IPR049177">
    <property type="entry name" value="MgtC_SapB_SrpB_YhiD_N"/>
</dbReference>
<keyword evidence="4 7" id="KW-0812">Transmembrane</keyword>
<organism evidence="9 10">
    <name type="scientific">Nitrincola iocasae</name>
    <dbReference type="NCBI Taxonomy" id="2614693"/>
    <lineage>
        <taxon>Bacteria</taxon>
        <taxon>Pseudomonadati</taxon>
        <taxon>Pseudomonadota</taxon>
        <taxon>Gammaproteobacteria</taxon>
        <taxon>Oceanospirillales</taxon>
        <taxon>Oceanospirillaceae</taxon>
        <taxon>Nitrincola</taxon>
    </lineage>
</organism>
<feature type="transmembrane region" description="Helical" evidence="7">
    <location>
        <begin position="125"/>
        <end position="147"/>
    </location>
</feature>
<proteinExistence type="inferred from homology"/>
<sequence>MSLIPDIDWNIVILHIRDLLFAYILALPIGWDREKHERTAGLRTFPLVAVAACGYMLVGLQVLSSTDAEARVMEGIITGIGFIGGGAILKNVVQGESFVSGTATAASLWLTGAIGISVATGRLEIALILSVLTFFTLRIVTPAKALLRSQEDKTP</sequence>
<protein>
    <recommendedName>
        <fullName evidence="7">Protein MgtC</fullName>
    </recommendedName>
</protein>
<gene>
    <name evidence="9" type="ORF">F5I99_14045</name>
</gene>
<keyword evidence="5 7" id="KW-1133">Transmembrane helix</keyword>
<evidence type="ECO:0000256" key="7">
    <source>
        <dbReference type="RuleBase" id="RU365041"/>
    </source>
</evidence>
<evidence type="ECO:0000256" key="3">
    <source>
        <dbReference type="ARBA" id="ARBA00022475"/>
    </source>
</evidence>
<feature type="domain" description="MgtC/SapB/SrpB/YhiD N-terminal" evidence="8">
    <location>
        <begin position="19"/>
        <end position="144"/>
    </location>
</feature>
<evidence type="ECO:0000256" key="1">
    <source>
        <dbReference type="ARBA" id="ARBA00004651"/>
    </source>
</evidence>
<evidence type="ECO:0000313" key="10">
    <source>
        <dbReference type="Proteomes" id="UP000325606"/>
    </source>
</evidence>
<keyword evidence="7" id="KW-0997">Cell inner membrane</keyword>
<evidence type="ECO:0000256" key="2">
    <source>
        <dbReference type="ARBA" id="ARBA00009298"/>
    </source>
</evidence>
<evidence type="ECO:0000259" key="8">
    <source>
        <dbReference type="Pfam" id="PF02308"/>
    </source>
</evidence>
<feature type="transmembrane region" description="Helical" evidence="7">
    <location>
        <begin position="12"/>
        <end position="31"/>
    </location>
</feature>
<feature type="transmembrane region" description="Helical" evidence="7">
    <location>
        <begin position="43"/>
        <end position="63"/>
    </location>
</feature>
<keyword evidence="6 7" id="KW-0472">Membrane</keyword>
<dbReference type="RefSeq" id="WP_151057036.1">
    <property type="nucleotide sequence ID" value="NZ_CP044222.1"/>
</dbReference>
<dbReference type="InterPro" id="IPR003416">
    <property type="entry name" value="MgtC/SapB/SrpB/YhiD_fam"/>
</dbReference>
<evidence type="ECO:0000256" key="5">
    <source>
        <dbReference type="ARBA" id="ARBA00022989"/>
    </source>
</evidence>
<evidence type="ECO:0000313" key="9">
    <source>
        <dbReference type="EMBL" id="QEW07526.1"/>
    </source>
</evidence>